<dbReference type="EnsemblMetazoa" id="CPIJ009728-RA">
    <property type="protein sequence ID" value="CPIJ009728-PA"/>
    <property type="gene ID" value="CPIJ009728"/>
</dbReference>
<dbReference type="Proteomes" id="UP000002320">
    <property type="component" value="Unassembled WGS sequence"/>
</dbReference>
<accession>B0WS42</accession>
<keyword evidence="2" id="KW-0689">Ribosomal protein</keyword>
<gene>
    <name evidence="3" type="primary">6042401</name>
    <name evidence="2" type="ORF">CpipJ_CPIJ009728</name>
</gene>
<dbReference type="STRING" id="7176.B0WS42"/>
<dbReference type="Gene3D" id="3.40.50.10490">
    <property type="entry name" value="Glucose-6-phosphate isomerase like protein, domain 1"/>
    <property type="match status" value="1"/>
</dbReference>
<dbReference type="HOGENOM" id="CLU_1157409_0_0_1"/>
<dbReference type="KEGG" id="cqu:CpipJ_CPIJ009728"/>
<dbReference type="VEuPathDB" id="VectorBase:CPIJ009728"/>
<organism>
    <name type="scientific">Culex quinquefasciatus</name>
    <name type="common">Southern house mosquito</name>
    <name type="synonym">Culex pungens</name>
    <dbReference type="NCBI Taxonomy" id="7176"/>
    <lineage>
        <taxon>Eukaryota</taxon>
        <taxon>Metazoa</taxon>
        <taxon>Ecdysozoa</taxon>
        <taxon>Arthropoda</taxon>
        <taxon>Hexapoda</taxon>
        <taxon>Insecta</taxon>
        <taxon>Pterygota</taxon>
        <taxon>Neoptera</taxon>
        <taxon>Endopterygota</taxon>
        <taxon>Diptera</taxon>
        <taxon>Nematocera</taxon>
        <taxon>Culicoidea</taxon>
        <taxon>Culicidae</taxon>
        <taxon>Culicinae</taxon>
        <taxon>Culicini</taxon>
        <taxon>Culex</taxon>
        <taxon>Culex</taxon>
    </lineage>
</organism>
<dbReference type="GO" id="GO:0005840">
    <property type="term" value="C:ribosome"/>
    <property type="evidence" value="ECO:0007669"/>
    <property type="project" value="UniProtKB-KW"/>
</dbReference>
<evidence type="ECO:0000313" key="4">
    <source>
        <dbReference type="Proteomes" id="UP000002320"/>
    </source>
</evidence>
<keyword evidence="2" id="KW-0687">Ribonucleoprotein</keyword>
<keyword evidence="4" id="KW-1185">Reference proteome</keyword>
<dbReference type="InParanoid" id="B0WS42"/>
<evidence type="ECO:0000313" key="2">
    <source>
        <dbReference type="EMBL" id="EDS33661.1"/>
    </source>
</evidence>
<protein>
    <submittedName>
        <fullName evidence="2 3">40S ribosomal protein sa</fullName>
    </submittedName>
</protein>
<dbReference type="AlphaFoldDB" id="B0WS42"/>
<proteinExistence type="predicted"/>
<sequence>MWRLLARKVLKLRDKIFDKWELKPDLFFYRDPEEQERGALRCWMLLPRLPRRSDDWNEQETQTAGSWGEATVDSKERRRCCYAQRAVYEAQTAWRSGSRWLGGKDQLRHASRGSRSLELATTWTGVAGGPADVPMGGHLPNLVATIRSGRRPRGCSDGGPFAEPSGHNPEWPEAPRMFRWRDIFRTLVSNHRGLSVVATIRSGRRPHGCSGGGTFSEPSGHNPEWPEAPRMFRWGTFAEP</sequence>
<feature type="region of interest" description="Disordered" evidence="1">
    <location>
        <begin position="205"/>
        <end position="228"/>
    </location>
</feature>
<name>B0WS42_CULQU</name>
<reference evidence="2" key="1">
    <citation type="submission" date="2007-03" db="EMBL/GenBank/DDBJ databases">
        <title>Annotation of Culex pipiens quinquefasciatus.</title>
        <authorList>
            <consortium name="The Broad Institute Genome Sequencing Platform"/>
            <person name="Atkinson P.W."/>
            <person name="Hemingway J."/>
            <person name="Christensen B.M."/>
            <person name="Higgs S."/>
            <person name="Kodira C."/>
            <person name="Hannick L."/>
            <person name="Megy K."/>
            <person name="O'Leary S."/>
            <person name="Pearson M."/>
            <person name="Haas B.J."/>
            <person name="Mauceli E."/>
            <person name="Wortman J.R."/>
            <person name="Lee N.H."/>
            <person name="Guigo R."/>
            <person name="Stanke M."/>
            <person name="Alvarado L."/>
            <person name="Amedeo P."/>
            <person name="Antoine C.H."/>
            <person name="Arensburger P."/>
            <person name="Bidwell S.L."/>
            <person name="Crawford M."/>
            <person name="Camaro F."/>
            <person name="Devon K."/>
            <person name="Engels R."/>
            <person name="Hammond M."/>
            <person name="Howarth C."/>
            <person name="Koehrsen M."/>
            <person name="Lawson D."/>
            <person name="Montgomery P."/>
            <person name="Nene V."/>
            <person name="Nusbaum C."/>
            <person name="Puiu D."/>
            <person name="Romero-Severson J."/>
            <person name="Severson D.W."/>
            <person name="Shumway M."/>
            <person name="Sisk P."/>
            <person name="Stolte C."/>
            <person name="Zeng Q."/>
            <person name="Eisenstadt E."/>
            <person name="Fraser-Liggett C."/>
            <person name="Strausberg R."/>
            <person name="Galagan J."/>
            <person name="Birren B."/>
            <person name="Collins F.H."/>
        </authorList>
    </citation>
    <scope>NUCLEOTIDE SEQUENCE [LARGE SCALE GENOMIC DNA]</scope>
    <source>
        <strain evidence="2">JHB</strain>
    </source>
</reference>
<evidence type="ECO:0000256" key="1">
    <source>
        <dbReference type="SAM" id="MobiDB-lite"/>
    </source>
</evidence>
<evidence type="ECO:0000313" key="3">
    <source>
        <dbReference type="EnsemblMetazoa" id="CPIJ009728-PA"/>
    </source>
</evidence>
<dbReference type="EMBL" id="DS232064">
    <property type="protein sequence ID" value="EDS33661.1"/>
    <property type="molecule type" value="Genomic_DNA"/>
</dbReference>
<reference evidence="3" key="2">
    <citation type="submission" date="2020-05" db="UniProtKB">
        <authorList>
            <consortium name="EnsemblMetazoa"/>
        </authorList>
    </citation>
    <scope>IDENTIFICATION</scope>
    <source>
        <strain evidence="3">JHB</strain>
    </source>
</reference>
<feature type="region of interest" description="Disordered" evidence="1">
    <location>
        <begin position="148"/>
        <end position="169"/>
    </location>
</feature>